<evidence type="ECO:0000256" key="6">
    <source>
        <dbReference type="ARBA" id="ARBA00048212"/>
    </source>
</evidence>
<dbReference type="eggNOG" id="COG0115">
    <property type="taxonomic scope" value="Bacteria"/>
</dbReference>
<dbReference type="Gene3D" id="3.20.10.10">
    <property type="entry name" value="D-amino Acid Aminotransferase, subunit A, domain 2"/>
    <property type="match status" value="1"/>
</dbReference>
<dbReference type="GO" id="GO:0052656">
    <property type="term" value="F:L-isoleucine-2-oxoglutarate transaminase activity"/>
    <property type="evidence" value="ECO:0007669"/>
    <property type="project" value="RHEA"/>
</dbReference>
<comment type="pathway">
    <text evidence="3">Amino-acid biosynthesis; L-leucine biosynthesis; L-leucine from 3-methyl-2-oxobutanoate: step 4/4.</text>
</comment>
<comment type="similarity">
    <text evidence="4">Belongs to the class-IV pyridoxal-phosphate-dependent aminotransferase family.</text>
</comment>
<keyword evidence="9" id="KW-0456">Lyase</keyword>
<dbReference type="GO" id="GO:0016829">
    <property type="term" value="F:lyase activity"/>
    <property type="evidence" value="ECO:0007669"/>
    <property type="project" value="UniProtKB-KW"/>
</dbReference>
<dbReference type="EC" id="2.6.1.42" evidence="5"/>
<organism evidence="9 10">
    <name type="scientific">Cesiribacter andamanensis AMV16</name>
    <dbReference type="NCBI Taxonomy" id="1279009"/>
    <lineage>
        <taxon>Bacteria</taxon>
        <taxon>Pseudomonadati</taxon>
        <taxon>Bacteroidota</taxon>
        <taxon>Cytophagia</taxon>
        <taxon>Cytophagales</taxon>
        <taxon>Cesiribacteraceae</taxon>
        <taxon>Cesiribacter</taxon>
    </lineage>
</organism>
<comment type="pathway">
    <text evidence="1">Amino-acid biosynthesis; L-isoleucine biosynthesis; L-isoleucine from 2-oxobutanoate: step 4/4.</text>
</comment>
<comment type="catalytic activity">
    <reaction evidence="8">
        <text>L-leucine + 2-oxoglutarate = 4-methyl-2-oxopentanoate + L-glutamate</text>
        <dbReference type="Rhea" id="RHEA:18321"/>
        <dbReference type="ChEBI" id="CHEBI:16810"/>
        <dbReference type="ChEBI" id="CHEBI:17865"/>
        <dbReference type="ChEBI" id="CHEBI:29985"/>
        <dbReference type="ChEBI" id="CHEBI:57427"/>
        <dbReference type="EC" id="2.6.1.42"/>
    </reaction>
</comment>
<evidence type="ECO:0000256" key="3">
    <source>
        <dbReference type="ARBA" id="ARBA00005072"/>
    </source>
</evidence>
<reference evidence="9 10" key="1">
    <citation type="journal article" date="2013" name="Genome Announc.">
        <title>Draft Genome Sequence of Cesiribacter andamanensis Strain AMV16T, Isolated from a Soil Sample from a Mud Volcano in the Andaman Islands, India.</title>
        <authorList>
            <person name="Shivaji S."/>
            <person name="Ara S."/>
            <person name="Begum Z."/>
            <person name="Srinivas T.N."/>
            <person name="Singh A."/>
            <person name="Kumar Pinnaka A."/>
        </authorList>
    </citation>
    <scope>NUCLEOTIDE SEQUENCE [LARGE SCALE GENOMIC DNA]</scope>
    <source>
        <strain evidence="9 10">AMV16</strain>
    </source>
</reference>
<evidence type="ECO:0000256" key="2">
    <source>
        <dbReference type="ARBA" id="ARBA00004931"/>
    </source>
</evidence>
<dbReference type="InterPro" id="IPR001544">
    <property type="entry name" value="Aminotrans_IV"/>
</dbReference>
<sequence length="270" mass="30423">MNALLNGHSLTTPEAQLLLNRGFRYGDGCFETIMLHKGTAPLLHLHLQRLQKSLPLLQLNWPEALQLPSLLQPFAEGSTEWQRLRLWLWRSGDGLYTPQSQETQFALMAEASAPPQTAIRKSVGLCQHTRLAASRWSFIKSISAQAYVQASLEKKEKGVEELLLLNEKGELVEASSANLFIKKRNRWFTPALSTGCVAGVMRAHLMQQLLQKGEPAYEVHALPEELEKVDKVVCTNVGGLYPLQQYGERHYNTDIDELLELLPPAYRQAL</sequence>
<comment type="caution">
    <text evidence="9">The sequence shown here is derived from an EMBL/GenBank/DDBJ whole genome shotgun (WGS) entry which is preliminary data.</text>
</comment>
<evidence type="ECO:0000256" key="7">
    <source>
        <dbReference type="ARBA" id="ARBA00048798"/>
    </source>
</evidence>
<dbReference type="Pfam" id="PF01063">
    <property type="entry name" value="Aminotran_4"/>
    <property type="match status" value="1"/>
</dbReference>
<comment type="catalytic activity">
    <reaction evidence="7">
        <text>L-isoleucine + 2-oxoglutarate = (S)-3-methyl-2-oxopentanoate + L-glutamate</text>
        <dbReference type="Rhea" id="RHEA:24801"/>
        <dbReference type="ChEBI" id="CHEBI:16810"/>
        <dbReference type="ChEBI" id="CHEBI:29985"/>
        <dbReference type="ChEBI" id="CHEBI:35146"/>
        <dbReference type="ChEBI" id="CHEBI:58045"/>
        <dbReference type="EC" id="2.6.1.42"/>
    </reaction>
</comment>
<dbReference type="RefSeq" id="WP_009197133.1">
    <property type="nucleotide sequence ID" value="NZ_AODQ01000144.1"/>
</dbReference>
<dbReference type="Proteomes" id="UP000011910">
    <property type="component" value="Unassembled WGS sequence"/>
</dbReference>
<dbReference type="InterPro" id="IPR043132">
    <property type="entry name" value="BCAT-like_C"/>
</dbReference>
<evidence type="ECO:0000313" key="9">
    <source>
        <dbReference type="EMBL" id="EMR01115.1"/>
    </source>
</evidence>
<dbReference type="STRING" id="1279009.ADICEAN_03754"/>
<evidence type="ECO:0000256" key="8">
    <source>
        <dbReference type="ARBA" id="ARBA00049229"/>
    </source>
</evidence>
<dbReference type="OrthoDB" id="9805628at2"/>
<protein>
    <recommendedName>
        <fullName evidence="5">branched-chain-amino-acid transaminase</fullName>
        <ecNumber evidence="5">2.6.1.42</ecNumber>
    </recommendedName>
</protein>
<dbReference type="SUPFAM" id="SSF56752">
    <property type="entry name" value="D-aminoacid aminotransferase-like PLP-dependent enzymes"/>
    <property type="match status" value="1"/>
</dbReference>
<comment type="catalytic activity">
    <reaction evidence="6">
        <text>L-valine + 2-oxoglutarate = 3-methyl-2-oxobutanoate + L-glutamate</text>
        <dbReference type="Rhea" id="RHEA:24813"/>
        <dbReference type="ChEBI" id="CHEBI:11851"/>
        <dbReference type="ChEBI" id="CHEBI:16810"/>
        <dbReference type="ChEBI" id="CHEBI:29985"/>
        <dbReference type="ChEBI" id="CHEBI:57762"/>
        <dbReference type="EC" id="2.6.1.42"/>
    </reaction>
</comment>
<gene>
    <name evidence="9" type="primary">pabC</name>
    <name evidence="9" type="ORF">ADICEAN_03754</name>
</gene>
<comment type="pathway">
    <text evidence="2">Amino-acid biosynthesis; L-valine biosynthesis; L-valine from pyruvate: step 4/4.</text>
</comment>
<keyword evidence="10" id="KW-1185">Reference proteome</keyword>
<dbReference type="GO" id="GO:0046394">
    <property type="term" value="P:carboxylic acid biosynthetic process"/>
    <property type="evidence" value="ECO:0007669"/>
    <property type="project" value="UniProtKB-ARBA"/>
</dbReference>
<dbReference type="InterPro" id="IPR043131">
    <property type="entry name" value="BCAT-like_N"/>
</dbReference>
<evidence type="ECO:0000256" key="4">
    <source>
        <dbReference type="ARBA" id="ARBA00009320"/>
    </source>
</evidence>
<dbReference type="Gene3D" id="3.30.470.10">
    <property type="match status" value="1"/>
</dbReference>
<dbReference type="InterPro" id="IPR036038">
    <property type="entry name" value="Aminotransferase-like"/>
</dbReference>
<dbReference type="InterPro" id="IPR050571">
    <property type="entry name" value="Class-IV_PLP-Dep_Aminotrnsfr"/>
</dbReference>
<dbReference type="GO" id="GO:0052654">
    <property type="term" value="F:L-leucine-2-oxoglutarate transaminase activity"/>
    <property type="evidence" value="ECO:0007669"/>
    <property type="project" value="RHEA"/>
</dbReference>
<evidence type="ECO:0000256" key="5">
    <source>
        <dbReference type="ARBA" id="ARBA00013053"/>
    </source>
</evidence>
<accession>M7NH01</accession>
<proteinExistence type="inferred from homology"/>
<evidence type="ECO:0000313" key="10">
    <source>
        <dbReference type="Proteomes" id="UP000011910"/>
    </source>
</evidence>
<evidence type="ECO:0000256" key="1">
    <source>
        <dbReference type="ARBA" id="ARBA00004824"/>
    </source>
</evidence>
<name>M7NH01_9BACT</name>
<dbReference type="GO" id="GO:0052655">
    <property type="term" value="F:L-valine-2-oxoglutarate transaminase activity"/>
    <property type="evidence" value="ECO:0007669"/>
    <property type="project" value="RHEA"/>
</dbReference>
<dbReference type="EMBL" id="AODQ01000144">
    <property type="protein sequence ID" value="EMR01115.1"/>
    <property type="molecule type" value="Genomic_DNA"/>
</dbReference>
<dbReference type="PANTHER" id="PTHR42743:SF11">
    <property type="entry name" value="AMINODEOXYCHORISMATE LYASE"/>
    <property type="match status" value="1"/>
</dbReference>
<dbReference type="AlphaFoldDB" id="M7NH01"/>
<dbReference type="PANTHER" id="PTHR42743">
    <property type="entry name" value="AMINO-ACID AMINOTRANSFERASE"/>
    <property type="match status" value="1"/>
</dbReference>